<dbReference type="RefSeq" id="WP_250053233.1">
    <property type="nucleotide sequence ID" value="NZ_JAMJPH010000010.1"/>
</dbReference>
<name>A0A9X2D8Q3_9ACTN</name>
<dbReference type="Gene3D" id="1.10.10.10">
    <property type="entry name" value="Winged helix-like DNA-binding domain superfamily/Winged helix DNA-binding domain"/>
    <property type="match status" value="1"/>
</dbReference>
<organism evidence="2 3">
    <name type="scientific">Nocardioides bruguierae</name>
    <dbReference type="NCBI Taxonomy" id="2945102"/>
    <lineage>
        <taxon>Bacteria</taxon>
        <taxon>Bacillati</taxon>
        <taxon>Actinomycetota</taxon>
        <taxon>Actinomycetes</taxon>
        <taxon>Propionibacteriales</taxon>
        <taxon>Nocardioidaceae</taxon>
        <taxon>Nocardioides</taxon>
    </lineage>
</organism>
<reference evidence="2" key="1">
    <citation type="submission" date="2022-05" db="EMBL/GenBank/DDBJ databases">
        <authorList>
            <person name="Tuo L."/>
        </authorList>
    </citation>
    <scope>NUCLEOTIDE SEQUENCE</scope>
    <source>
        <strain evidence="2">BSK12Z-4</strain>
    </source>
</reference>
<dbReference type="PANTHER" id="PTHR18964">
    <property type="entry name" value="ROK (REPRESSOR, ORF, KINASE) FAMILY"/>
    <property type="match status" value="1"/>
</dbReference>
<dbReference type="InterPro" id="IPR036390">
    <property type="entry name" value="WH_DNA-bd_sf"/>
</dbReference>
<dbReference type="Proteomes" id="UP001139485">
    <property type="component" value="Unassembled WGS sequence"/>
</dbReference>
<comment type="similarity">
    <text evidence="1">Belongs to the ROK (NagC/XylR) family.</text>
</comment>
<dbReference type="SUPFAM" id="SSF46785">
    <property type="entry name" value="Winged helix' DNA-binding domain"/>
    <property type="match status" value="1"/>
</dbReference>
<dbReference type="Gene3D" id="3.30.420.40">
    <property type="match status" value="2"/>
</dbReference>
<protein>
    <submittedName>
        <fullName evidence="2">ROK family transcriptional regulator</fullName>
    </submittedName>
</protein>
<dbReference type="InterPro" id="IPR000600">
    <property type="entry name" value="ROK"/>
</dbReference>
<dbReference type="EMBL" id="JAMOIL010000016">
    <property type="protein sequence ID" value="MCM0621215.1"/>
    <property type="molecule type" value="Genomic_DNA"/>
</dbReference>
<accession>A0A9X2D8Q3</accession>
<dbReference type="InterPro" id="IPR036388">
    <property type="entry name" value="WH-like_DNA-bd_sf"/>
</dbReference>
<gene>
    <name evidence="2" type="ORF">M8330_13045</name>
</gene>
<sequence>MVQAPGSPSSLRTANRRRVLDVLRRLAVDDDAVADGSASAEDAPVPPTAFSQASLARETGLAPATVSNIVRDLTAAGVLETLAGGGRRGSVVRLSPTAGYVAGVDFGHEHVAVAVGDLSGRLLVSERVALAPEPDHGRALAAARSTLEALLGQVPQAPLRHVTLGLAAPIQGQSVGSANIFPGWEGVDALAAARAAFSVPVTLENDANLGALAEHRLGVARGLHSSFFVKISHGVGGGLIVADQLFRGASGSAGEIGHLTLDEQGPLCRCGSRGCLEAYASIQTVQQMMAGQLPDAGFPQIVSAAEEGSVAARRAIEDAGLHLGWALASIVNLFNPAIVVIGGRMGQAGELVLESARIGLRRHALDAVALTPVAVGSLGERASLLGSLLVAAEQVDLAEVV</sequence>
<dbReference type="PANTHER" id="PTHR18964:SF173">
    <property type="entry name" value="GLUCOKINASE"/>
    <property type="match status" value="1"/>
</dbReference>
<evidence type="ECO:0000313" key="3">
    <source>
        <dbReference type="Proteomes" id="UP001139485"/>
    </source>
</evidence>
<dbReference type="InterPro" id="IPR049874">
    <property type="entry name" value="ROK_cs"/>
</dbReference>
<dbReference type="SUPFAM" id="SSF53067">
    <property type="entry name" value="Actin-like ATPase domain"/>
    <property type="match status" value="1"/>
</dbReference>
<proteinExistence type="inferred from homology"/>
<evidence type="ECO:0000256" key="1">
    <source>
        <dbReference type="ARBA" id="ARBA00006479"/>
    </source>
</evidence>
<dbReference type="PROSITE" id="PS01125">
    <property type="entry name" value="ROK"/>
    <property type="match status" value="1"/>
</dbReference>
<keyword evidence="3" id="KW-1185">Reference proteome</keyword>
<dbReference type="InterPro" id="IPR043129">
    <property type="entry name" value="ATPase_NBD"/>
</dbReference>
<evidence type="ECO:0000313" key="2">
    <source>
        <dbReference type="EMBL" id="MCM0621215.1"/>
    </source>
</evidence>
<comment type="caution">
    <text evidence="2">The sequence shown here is derived from an EMBL/GenBank/DDBJ whole genome shotgun (WGS) entry which is preliminary data.</text>
</comment>
<dbReference type="AlphaFoldDB" id="A0A9X2D8Q3"/>
<dbReference type="Pfam" id="PF00480">
    <property type="entry name" value="ROK"/>
    <property type="match status" value="1"/>
</dbReference>